<comment type="subcellular location">
    <subcellularLocation>
        <location evidence="1">Cell membrane</location>
        <topology evidence="1">Multi-pass membrane protein</topology>
    </subcellularLocation>
</comment>
<keyword evidence="10" id="KW-1185">Reference proteome</keyword>
<dbReference type="RefSeq" id="WP_053100593.1">
    <property type="nucleotide sequence ID" value="NZ_CP012365.1"/>
</dbReference>
<dbReference type="SUPFAM" id="SSF81345">
    <property type="entry name" value="ABC transporter involved in vitamin B12 uptake, BtuC"/>
    <property type="match status" value="1"/>
</dbReference>
<dbReference type="CDD" id="cd06550">
    <property type="entry name" value="TM_ABC_iron-siderophores_like"/>
    <property type="match status" value="1"/>
</dbReference>
<feature type="transmembrane region" description="Helical" evidence="8">
    <location>
        <begin position="69"/>
        <end position="86"/>
    </location>
</feature>
<evidence type="ECO:0000256" key="5">
    <source>
        <dbReference type="ARBA" id="ARBA00022692"/>
    </source>
</evidence>
<dbReference type="STRING" id="1697053.AKN87_07735"/>
<keyword evidence="6 8" id="KW-1133">Transmembrane helix</keyword>
<feature type="transmembrane region" description="Helical" evidence="8">
    <location>
        <begin position="239"/>
        <end position="256"/>
    </location>
</feature>
<dbReference type="PATRIC" id="fig|1698449.3.peg.1062"/>
<reference evidence="9 10" key="1">
    <citation type="journal article" date="2015" name="Genome Announc.">
        <title>Genome Sequences of Oblitimonas alkaliphila gen. nov. sp. nov. (Proposed), a Novel Bacterium of the Pseudomonadaceae Family.</title>
        <authorList>
            <person name="Lauer A.C."/>
            <person name="Nicholson A.C."/>
            <person name="Humrighouse B.W."/>
            <person name="Emery B."/>
            <person name="Drobish A."/>
            <person name="Juieng P."/>
            <person name="Loparev V."/>
            <person name="McQuiston J.R."/>
        </authorList>
    </citation>
    <scope>NUCLEOTIDE SEQUENCE [LARGE SCALE GENOMIC DNA]</scope>
    <source>
        <strain evidence="9 10">E5571</strain>
    </source>
</reference>
<dbReference type="GO" id="GO:0022857">
    <property type="term" value="F:transmembrane transporter activity"/>
    <property type="evidence" value="ECO:0007669"/>
    <property type="project" value="InterPro"/>
</dbReference>
<dbReference type="EMBL" id="CP012365">
    <property type="protein sequence ID" value="AKX59415.1"/>
    <property type="molecule type" value="Genomic_DNA"/>
</dbReference>
<feature type="transmembrane region" description="Helical" evidence="8">
    <location>
        <begin position="313"/>
        <end position="331"/>
    </location>
</feature>
<evidence type="ECO:0000256" key="4">
    <source>
        <dbReference type="ARBA" id="ARBA00022475"/>
    </source>
</evidence>
<dbReference type="Pfam" id="PF01032">
    <property type="entry name" value="FecCD"/>
    <property type="match status" value="1"/>
</dbReference>
<evidence type="ECO:0000313" key="9">
    <source>
        <dbReference type="EMBL" id="AKX59415.1"/>
    </source>
</evidence>
<evidence type="ECO:0000256" key="1">
    <source>
        <dbReference type="ARBA" id="ARBA00004651"/>
    </source>
</evidence>
<dbReference type="InterPro" id="IPR037294">
    <property type="entry name" value="ABC_BtuC-like"/>
</dbReference>
<name>A0A0K1XDD9_9GAMM</name>
<keyword evidence="4" id="KW-1003">Cell membrane</keyword>
<dbReference type="AlphaFoldDB" id="A0A0K1XDD9"/>
<feature type="transmembrane region" description="Helical" evidence="8">
    <location>
        <begin position="199"/>
        <end position="218"/>
    </location>
</feature>
<dbReference type="FunFam" id="1.10.3470.10:FF:000001">
    <property type="entry name" value="Vitamin B12 ABC transporter permease BtuC"/>
    <property type="match status" value="1"/>
</dbReference>
<comment type="similarity">
    <text evidence="2">Belongs to the binding-protein-dependent transport system permease family. FecCD subfamily.</text>
</comment>
<accession>A0A0K1XDD9</accession>
<evidence type="ECO:0000256" key="8">
    <source>
        <dbReference type="SAM" id="Phobius"/>
    </source>
</evidence>
<proteinExistence type="inferred from homology"/>
<gene>
    <name evidence="9" type="ORF">AKN88_05310</name>
</gene>
<feature type="transmembrane region" description="Helical" evidence="8">
    <location>
        <begin position="155"/>
        <end position="175"/>
    </location>
</feature>
<dbReference type="Proteomes" id="UP000063953">
    <property type="component" value="Chromosome"/>
</dbReference>
<dbReference type="GO" id="GO:0005886">
    <property type="term" value="C:plasma membrane"/>
    <property type="evidence" value="ECO:0007669"/>
    <property type="project" value="UniProtKB-SubCell"/>
</dbReference>
<feature type="transmembrane region" description="Helical" evidence="8">
    <location>
        <begin position="285"/>
        <end position="307"/>
    </location>
</feature>
<evidence type="ECO:0000256" key="7">
    <source>
        <dbReference type="ARBA" id="ARBA00023136"/>
    </source>
</evidence>
<dbReference type="Gene3D" id="1.10.3470.10">
    <property type="entry name" value="ABC transporter involved in vitamin B12 uptake, BtuC"/>
    <property type="match status" value="1"/>
</dbReference>
<feature type="transmembrane region" description="Helical" evidence="8">
    <location>
        <begin position="123"/>
        <end position="143"/>
    </location>
</feature>
<dbReference type="GO" id="GO:0033214">
    <property type="term" value="P:siderophore-iron import into cell"/>
    <property type="evidence" value="ECO:0007669"/>
    <property type="project" value="TreeGrafter"/>
</dbReference>
<keyword evidence="5 8" id="KW-0812">Transmembrane</keyword>
<dbReference type="PANTHER" id="PTHR30472:SF1">
    <property type="entry name" value="FE(3+) DICITRATE TRANSPORT SYSTEM PERMEASE PROTEIN FECC-RELATED"/>
    <property type="match status" value="1"/>
</dbReference>
<dbReference type="PANTHER" id="PTHR30472">
    <property type="entry name" value="FERRIC ENTEROBACTIN TRANSPORT SYSTEM PERMEASE PROTEIN"/>
    <property type="match status" value="1"/>
</dbReference>
<protein>
    <submittedName>
        <fullName evidence="9">ABC transporter permease</fullName>
    </submittedName>
</protein>
<sequence>MPSTKTRQQHQLRFTVLGAGLLLLVLAGVSLLLGAGPISINQSLRAMMTPSQALSEAQFVVFELRLPRLGLALVVGSALAVAGAVLQTVTRNTLAEPGLLGVSAGAAFAVVMAIYWGASAATVNVWVAIAGALVGCLLVLAATQIQGVKGDPVRLILAGAAFSSLLMAITSVILLQDQRTADEMRFWLIGALAGRPTEAIWVSGSLILAGLCLVALNLRALSALALGERIAQGLGHKPLVLQLLALLAVAILVGAATAAAGPIAFIGLVVPFIARACVGPDIRRVFVTSLVIGPVVLLAADILSRLLVPPYELPVGVISAFVGAPILILVVRQRRLPTL</sequence>
<evidence type="ECO:0000313" key="10">
    <source>
        <dbReference type="Proteomes" id="UP000063953"/>
    </source>
</evidence>
<evidence type="ECO:0000256" key="2">
    <source>
        <dbReference type="ARBA" id="ARBA00007935"/>
    </source>
</evidence>
<keyword evidence="3" id="KW-0813">Transport</keyword>
<dbReference type="InterPro" id="IPR000522">
    <property type="entry name" value="ABC_transptr_permease_BtuC"/>
</dbReference>
<feature type="transmembrane region" description="Helical" evidence="8">
    <location>
        <begin position="98"/>
        <end position="117"/>
    </location>
</feature>
<evidence type="ECO:0000256" key="6">
    <source>
        <dbReference type="ARBA" id="ARBA00022989"/>
    </source>
</evidence>
<evidence type="ECO:0000256" key="3">
    <source>
        <dbReference type="ARBA" id="ARBA00022448"/>
    </source>
</evidence>
<organism evidence="9 10">
    <name type="scientific">Thiopseudomonas alkaliphila</name>
    <dbReference type="NCBI Taxonomy" id="1697053"/>
    <lineage>
        <taxon>Bacteria</taxon>
        <taxon>Pseudomonadati</taxon>
        <taxon>Pseudomonadota</taxon>
        <taxon>Gammaproteobacteria</taxon>
        <taxon>Pseudomonadales</taxon>
        <taxon>Pseudomonadaceae</taxon>
        <taxon>Thiopseudomonas</taxon>
    </lineage>
</organism>
<keyword evidence="7 8" id="KW-0472">Membrane</keyword>